<dbReference type="Gene3D" id="3.10.129.10">
    <property type="entry name" value="Hotdog Thioesterase"/>
    <property type="match status" value="1"/>
</dbReference>
<reference evidence="1" key="1">
    <citation type="submission" date="2021-02" db="EMBL/GenBank/DDBJ databases">
        <title>Genome sequence of Rhodospirillales sp. strain TMPK1 isolated from soil.</title>
        <authorList>
            <person name="Nakai R."/>
            <person name="Kusada H."/>
            <person name="Tamaki H."/>
        </authorList>
    </citation>
    <scope>NUCLEOTIDE SEQUENCE</scope>
    <source>
        <strain evidence="1">TMPK1</strain>
    </source>
</reference>
<keyword evidence="2" id="KW-1185">Reference proteome</keyword>
<name>A0A8S8XEH7_9PROT</name>
<comment type="caution">
    <text evidence="1">The sequence shown here is derived from an EMBL/GenBank/DDBJ whole genome shotgun (WGS) entry which is preliminary data.</text>
</comment>
<accession>A0A8S8XEH7</accession>
<dbReference type="PANTHER" id="PTHR31793">
    <property type="entry name" value="4-HYDROXYBENZOYL-COA THIOESTERASE FAMILY MEMBER"/>
    <property type="match status" value="1"/>
</dbReference>
<dbReference type="EMBL" id="BOPV01000001">
    <property type="protein sequence ID" value="GIL39676.1"/>
    <property type="molecule type" value="Genomic_DNA"/>
</dbReference>
<dbReference type="InterPro" id="IPR050563">
    <property type="entry name" value="4-hydroxybenzoyl-CoA_TE"/>
</dbReference>
<evidence type="ECO:0000313" key="2">
    <source>
        <dbReference type="Proteomes" id="UP000681075"/>
    </source>
</evidence>
<dbReference type="CDD" id="cd00586">
    <property type="entry name" value="4HBT"/>
    <property type="match status" value="1"/>
</dbReference>
<sequence length="141" mass="15963">MSFTTDITVRFAHVDAAGIVFFPRYFEMVNQTVEEWFEAELGTSFHQLHLEGEHGVPAVRIETDFVKASRLGDRLRFALDVTSIGRSRVDLRIVVSCRGEERVRIRLVVAFVSLEPLQSCPIPDALRAAMEKFLVPQSEPS</sequence>
<dbReference type="GO" id="GO:0047617">
    <property type="term" value="F:fatty acyl-CoA hydrolase activity"/>
    <property type="evidence" value="ECO:0007669"/>
    <property type="project" value="TreeGrafter"/>
</dbReference>
<dbReference type="Proteomes" id="UP000681075">
    <property type="component" value="Unassembled WGS sequence"/>
</dbReference>
<dbReference type="Pfam" id="PF13279">
    <property type="entry name" value="4HBT_2"/>
    <property type="match status" value="1"/>
</dbReference>
<evidence type="ECO:0000313" key="1">
    <source>
        <dbReference type="EMBL" id="GIL39676.1"/>
    </source>
</evidence>
<organism evidence="1 2">
    <name type="scientific">Roseiterribacter gracilis</name>
    <dbReference type="NCBI Taxonomy" id="2812848"/>
    <lineage>
        <taxon>Bacteria</taxon>
        <taxon>Pseudomonadati</taxon>
        <taxon>Pseudomonadota</taxon>
        <taxon>Alphaproteobacteria</taxon>
        <taxon>Rhodospirillales</taxon>
        <taxon>Roseiterribacteraceae</taxon>
        <taxon>Roseiterribacter</taxon>
    </lineage>
</organism>
<dbReference type="AlphaFoldDB" id="A0A8S8XEH7"/>
<dbReference type="RefSeq" id="WP_420242780.1">
    <property type="nucleotide sequence ID" value="NZ_BOPV01000001.1"/>
</dbReference>
<dbReference type="InterPro" id="IPR029069">
    <property type="entry name" value="HotDog_dom_sf"/>
</dbReference>
<dbReference type="PANTHER" id="PTHR31793:SF24">
    <property type="entry name" value="LONG-CHAIN ACYL-COA THIOESTERASE FADM"/>
    <property type="match status" value="1"/>
</dbReference>
<dbReference type="SUPFAM" id="SSF54637">
    <property type="entry name" value="Thioesterase/thiol ester dehydrase-isomerase"/>
    <property type="match status" value="1"/>
</dbReference>
<protein>
    <submittedName>
        <fullName evidence="1">4-hydroxybenzoyl-CoA thioesterase</fullName>
    </submittedName>
</protein>
<proteinExistence type="predicted"/>
<gene>
    <name evidence="1" type="ORF">TMPK1_19130</name>
</gene>